<feature type="region of interest" description="Domain III" evidence="6">
    <location>
        <begin position="157"/>
        <end position="203"/>
    </location>
</feature>
<feature type="region of interest" description="Domain I" evidence="6">
    <location>
        <begin position="1"/>
        <end position="64"/>
    </location>
</feature>
<dbReference type="NCBIfam" id="TIGR00084">
    <property type="entry name" value="ruvA"/>
    <property type="match status" value="1"/>
</dbReference>
<dbReference type="EMBL" id="BAAAES010000024">
    <property type="protein sequence ID" value="GAA0678357.1"/>
    <property type="molecule type" value="Genomic_DNA"/>
</dbReference>
<dbReference type="InterPro" id="IPR010994">
    <property type="entry name" value="RuvA_2-like"/>
</dbReference>
<dbReference type="Pfam" id="PF01330">
    <property type="entry name" value="RuvA_N"/>
    <property type="match status" value="1"/>
</dbReference>
<sequence>MIAHLKGRLDSTGIDYAVIDVGGVGYFVGASARTLAAIGPVGEAAMLHTEMLVSEDSIRLVGFARAEERDWFRLLTGVQGVGSRVALAILSALDTQEIARAVSAQDKATVARANGVGPKLAERIVRELKDKVGTMAFGGGALGPAAAAQAMPVGAAADAVSALLNLGFRPAEAASAVGAAEEDLGPAATLDALVRLALRKAAK</sequence>
<dbReference type="RefSeq" id="WP_163957174.1">
    <property type="nucleotide sequence ID" value="NZ_BAAAES010000024.1"/>
</dbReference>
<evidence type="ECO:0000259" key="7">
    <source>
        <dbReference type="SMART" id="SM00278"/>
    </source>
</evidence>
<proteinExistence type="inferred from homology"/>
<accession>A0ABN1I0D7</accession>
<comment type="caution">
    <text evidence="6">Lacks conserved residue(s) required for the propagation of feature annotation.</text>
</comment>
<dbReference type="Proteomes" id="UP001500238">
    <property type="component" value="Unassembled WGS sequence"/>
</dbReference>
<dbReference type="HAMAP" id="MF_00031">
    <property type="entry name" value="DNA_HJ_migration_RuvA"/>
    <property type="match status" value="1"/>
</dbReference>
<keyword evidence="3 6" id="KW-0238">DNA-binding</keyword>
<dbReference type="Gene3D" id="1.10.150.20">
    <property type="entry name" value="5' to 3' exonuclease, C-terminal subdomain"/>
    <property type="match status" value="1"/>
</dbReference>
<keyword evidence="2 6" id="KW-0227">DNA damage</keyword>
<dbReference type="Pfam" id="PF07499">
    <property type="entry name" value="RuvA_C"/>
    <property type="match status" value="1"/>
</dbReference>
<keyword evidence="1 6" id="KW-0963">Cytoplasm</keyword>
<comment type="similarity">
    <text evidence="6">Belongs to the RuvA family.</text>
</comment>
<dbReference type="SMART" id="SM00278">
    <property type="entry name" value="HhH1"/>
    <property type="match status" value="2"/>
</dbReference>
<dbReference type="SUPFAM" id="SSF50249">
    <property type="entry name" value="Nucleic acid-binding proteins"/>
    <property type="match status" value="1"/>
</dbReference>
<keyword evidence="4 6" id="KW-0233">DNA recombination</keyword>
<evidence type="ECO:0000256" key="1">
    <source>
        <dbReference type="ARBA" id="ARBA00022490"/>
    </source>
</evidence>
<comment type="function">
    <text evidence="6">The RuvA-RuvB-RuvC complex processes Holliday junction (HJ) DNA during genetic recombination and DNA repair, while the RuvA-RuvB complex plays an important role in the rescue of blocked DNA replication forks via replication fork reversal (RFR). RuvA specifically binds to HJ cruciform DNA, conferring on it an open structure. The RuvB hexamer acts as an ATP-dependent pump, pulling dsDNA into and through the RuvAB complex. HJ branch migration allows RuvC to scan DNA until it finds its consensus sequence, where it cleaves and resolves the cruciform DNA.</text>
</comment>
<evidence type="ECO:0000313" key="9">
    <source>
        <dbReference type="Proteomes" id="UP001500238"/>
    </source>
</evidence>
<organism evidence="8 9">
    <name type="scientific">Sphingomonas insulae</name>
    <dbReference type="NCBI Taxonomy" id="424800"/>
    <lineage>
        <taxon>Bacteria</taxon>
        <taxon>Pseudomonadati</taxon>
        <taxon>Pseudomonadota</taxon>
        <taxon>Alphaproteobacteria</taxon>
        <taxon>Sphingomonadales</taxon>
        <taxon>Sphingomonadaceae</taxon>
        <taxon>Sphingomonas</taxon>
    </lineage>
</organism>
<comment type="caution">
    <text evidence="8">The sequence shown here is derived from an EMBL/GenBank/DDBJ whole genome shotgun (WGS) entry which is preliminary data.</text>
</comment>
<dbReference type="InterPro" id="IPR011114">
    <property type="entry name" value="RuvA_C"/>
</dbReference>
<keyword evidence="9" id="KW-1185">Reference proteome</keyword>
<evidence type="ECO:0000313" key="8">
    <source>
        <dbReference type="EMBL" id="GAA0678357.1"/>
    </source>
</evidence>
<dbReference type="SUPFAM" id="SSF46929">
    <property type="entry name" value="DNA helicase RuvA subunit, C-terminal domain"/>
    <property type="match status" value="1"/>
</dbReference>
<name>A0ABN1I0D7_9SPHN</name>
<comment type="subunit">
    <text evidence="6">Homotetramer. Forms an RuvA(8)-RuvB(12)-Holliday junction (HJ) complex. HJ DNA is sandwiched between 2 RuvA tetramers; dsDNA enters through RuvA and exits via RuvB. An RuvB hexamer assembles on each DNA strand where it exits the tetramer. Each RuvB hexamer is contacted by two RuvA subunits (via domain III) on 2 adjacent RuvB subunits; this complex drives branch migration. In the full resolvosome a probable DNA-RuvA(4)-RuvB(12)-RuvC(2) complex forms which resolves the HJ.</text>
</comment>
<evidence type="ECO:0000256" key="3">
    <source>
        <dbReference type="ARBA" id="ARBA00023125"/>
    </source>
</evidence>
<gene>
    <name evidence="6 8" type="primary">ruvA</name>
    <name evidence="8" type="ORF">GCM10009102_33570</name>
</gene>
<dbReference type="InterPro" id="IPR003583">
    <property type="entry name" value="Hlx-hairpin-Hlx_DNA-bd_motif"/>
</dbReference>
<comment type="subcellular location">
    <subcellularLocation>
        <location evidence="6">Cytoplasm</location>
    </subcellularLocation>
</comment>
<evidence type="ECO:0000256" key="4">
    <source>
        <dbReference type="ARBA" id="ARBA00023172"/>
    </source>
</evidence>
<dbReference type="Gene3D" id="1.10.8.10">
    <property type="entry name" value="DNA helicase RuvA subunit, C-terminal domain"/>
    <property type="match status" value="1"/>
</dbReference>
<dbReference type="SUPFAM" id="SSF47781">
    <property type="entry name" value="RuvA domain 2-like"/>
    <property type="match status" value="1"/>
</dbReference>
<reference evidence="8 9" key="1">
    <citation type="journal article" date="2019" name="Int. J. Syst. Evol. Microbiol.">
        <title>The Global Catalogue of Microorganisms (GCM) 10K type strain sequencing project: providing services to taxonomists for standard genome sequencing and annotation.</title>
        <authorList>
            <consortium name="The Broad Institute Genomics Platform"/>
            <consortium name="The Broad Institute Genome Sequencing Center for Infectious Disease"/>
            <person name="Wu L."/>
            <person name="Ma J."/>
        </authorList>
    </citation>
    <scope>NUCLEOTIDE SEQUENCE [LARGE SCALE GENOMIC DNA]</scope>
    <source>
        <strain evidence="8 9">JCM 14603</strain>
    </source>
</reference>
<feature type="domain" description="Helix-hairpin-helix DNA-binding motif class 1" evidence="7">
    <location>
        <begin position="108"/>
        <end position="127"/>
    </location>
</feature>
<evidence type="ECO:0000256" key="6">
    <source>
        <dbReference type="HAMAP-Rule" id="MF_00031"/>
    </source>
</evidence>
<evidence type="ECO:0000256" key="2">
    <source>
        <dbReference type="ARBA" id="ARBA00022763"/>
    </source>
</evidence>
<dbReference type="Pfam" id="PF14520">
    <property type="entry name" value="HHH_5"/>
    <property type="match status" value="1"/>
</dbReference>
<dbReference type="Gene3D" id="2.40.50.140">
    <property type="entry name" value="Nucleic acid-binding proteins"/>
    <property type="match status" value="1"/>
</dbReference>
<evidence type="ECO:0000256" key="5">
    <source>
        <dbReference type="ARBA" id="ARBA00023204"/>
    </source>
</evidence>
<dbReference type="InterPro" id="IPR000085">
    <property type="entry name" value="RuvA"/>
</dbReference>
<keyword evidence="5 6" id="KW-0234">DNA repair</keyword>
<protein>
    <recommendedName>
        <fullName evidence="6">Holliday junction branch migration complex subunit RuvA</fullName>
    </recommendedName>
</protein>
<dbReference type="InterPro" id="IPR013849">
    <property type="entry name" value="DNA_helicase_Holl-junc_RuvA_I"/>
</dbReference>
<feature type="domain" description="Helix-hairpin-helix DNA-binding motif class 1" evidence="7">
    <location>
        <begin position="73"/>
        <end position="92"/>
    </location>
</feature>
<dbReference type="InterPro" id="IPR036267">
    <property type="entry name" value="RuvA_C_sf"/>
</dbReference>
<dbReference type="InterPro" id="IPR012340">
    <property type="entry name" value="NA-bd_OB-fold"/>
</dbReference>
<comment type="domain">
    <text evidence="6">Has three domains with a flexible linker between the domains II and III and assumes an 'L' shape. Domain III is highly mobile and contacts RuvB.</text>
</comment>